<dbReference type="VEuPathDB" id="VectorBase:GPAI033983"/>
<keyword evidence="2" id="KW-1185">Reference proteome</keyword>
<protein>
    <submittedName>
        <fullName evidence="1">Uncharacterized protein</fullName>
    </submittedName>
</protein>
<proteinExistence type="predicted"/>
<accession>A0A1B0A469</accession>
<dbReference type="AlphaFoldDB" id="A0A1B0A469"/>
<sequence length="143" mass="16533">MDYLHTSKYSGQTDSMIPISSSKVLTTAKNKIFQDLSFSCAPCNNRFYEAFKHCTVYQYTDISLCLGIQADTGIQHTYILLDHCDDNDNDDDDDDDEVEIISMPTKRGNRFLMYGRVYCINDLTTYVEIEYSNGEMLLRDHTY</sequence>
<dbReference type="Proteomes" id="UP000092445">
    <property type="component" value="Unassembled WGS sequence"/>
</dbReference>
<dbReference type="EnsemblMetazoa" id="GPAI033983-RA">
    <property type="protein sequence ID" value="GPAI033983-PA"/>
    <property type="gene ID" value="GPAI033983"/>
</dbReference>
<evidence type="ECO:0000313" key="2">
    <source>
        <dbReference type="Proteomes" id="UP000092445"/>
    </source>
</evidence>
<reference evidence="2" key="1">
    <citation type="submission" date="2014-03" db="EMBL/GenBank/DDBJ databases">
        <authorList>
            <person name="Aksoy S."/>
            <person name="Warren W."/>
            <person name="Wilson R.K."/>
        </authorList>
    </citation>
    <scope>NUCLEOTIDE SEQUENCE [LARGE SCALE GENOMIC DNA]</scope>
    <source>
        <strain evidence="2">IAEA</strain>
    </source>
</reference>
<name>A0A1B0A469_GLOPL</name>
<organism evidence="1 2">
    <name type="scientific">Glossina pallidipes</name>
    <name type="common">Tsetse fly</name>
    <dbReference type="NCBI Taxonomy" id="7398"/>
    <lineage>
        <taxon>Eukaryota</taxon>
        <taxon>Metazoa</taxon>
        <taxon>Ecdysozoa</taxon>
        <taxon>Arthropoda</taxon>
        <taxon>Hexapoda</taxon>
        <taxon>Insecta</taxon>
        <taxon>Pterygota</taxon>
        <taxon>Neoptera</taxon>
        <taxon>Endopterygota</taxon>
        <taxon>Diptera</taxon>
        <taxon>Brachycera</taxon>
        <taxon>Muscomorpha</taxon>
        <taxon>Hippoboscoidea</taxon>
        <taxon>Glossinidae</taxon>
        <taxon>Glossina</taxon>
    </lineage>
</organism>
<reference evidence="1" key="2">
    <citation type="submission" date="2020-05" db="UniProtKB">
        <authorList>
            <consortium name="EnsemblMetazoa"/>
        </authorList>
    </citation>
    <scope>IDENTIFICATION</scope>
    <source>
        <strain evidence="1">IAEA</strain>
    </source>
</reference>
<evidence type="ECO:0000313" key="1">
    <source>
        <dbReference type="EnsemblMetazoa" id="GPAI033983-PA"/>
    </source>
</evidence>